<reference evidence="1 2" key="1">
    <citation type="submission" date="2018-06" db="EMBL/GenBank/DDBJ databases">
        <title>Marinomonas sp. YLB-05 draft genome sequence.</title>
        <authorList>
            <person name="Yu L."/>
            <person name="Tang X."/>
        </authorList>
    </citation>
    <scope>NUCLEOTIDE SEQUENCE [LARGE SCALE GENOMIC DNA]</scope>
    <source>
        <strain evidence="1 2">YLB-05</strain>
    </source>
</reference>
<dbReference type="InterPro" id="IPR008183">
    <property type="entry name" value="Aldose_1/G6P_1-epimerase"/>
</dbReference>
<dbReference type="InterPro" id="IPR014718">
    <property type="entry name" value="GH-type_carb-bd"/>
</dbReference>
<dbReference type="Pfam" id="PF01263">
    <property type="entry name" value="Aldose_epim"/>
    <property type="match status" value="1"/>
</dbReference>
<dbReference type="GO" id="GO:0005975">
    <property type="term" value="P:carbohydrate metabolic process"/>
    <property type="evidence" value="ECO:0007669"/>
    <property type="project" value="InterPro"/>
</dbReference>
<gene>
    <name evidence="1" type="ORF">DN730_09185</name>
</gene>
<accession>A0A370U9W5</accession>
<dbReference type="SUPFAM" id="SSF74650">
    <property type="entry name" value="Galactose mutarotase-like"/>
    <property type="match status" value="1"/>
</dbReference>
<protein>
    <recommendedName>
        <fullName evidence="3">Aldose 1-epimerase</fullName>
    </recommendedName>
</protein>
<evidence type="ECO:0000313" key="1">
    <source>
        <dbReference type="EMBL" id="RDL44555.1"/>
    </source>
</evidence>
<comment type="caution">
    <text evidence="1">The sequence shown here is derived from an EMBL/GenBank/DDBJ whole genome shotgun (WGS) entry which is preliminary data.</text>
</comment>
<dbReference type="Proteomes" id="UP000254326">
    <property type="component" value="Unassembled WGS sequence"/>
</dbReference>
<dbReference type="AlphaFoldDB" id="A0A370U9W5"/>
<dbReference type="OrthoDB" id="9808779at2"/>
<dbReference type="RefSeq" id="WP_115467818.1">
    <property type="nucleotide sequence ID" value="NZ_QKRA01000003.1"/>
</dbReference>
<keyword evidence="2" id="KW-1185">Reference proteome</keyword>
<dbReference type="GO" id="GO:0016853">
    <property type="term" value="F:isomerase activity"/>
    <property type="evidence" value="ECO:0007669"/>
    <property type="project" value="InterPro"/>
</dbReference>
<evidence type="ECO:0008006" key="3">
    <source>
        <dbReference type="Google" id="ProtNLM"/>
    </source>
</evidence>
<sequence>MDRPHNIAPTYATDRREICLKYGQFEAGIIPDLGGCLSYFRQIKKGVMIDWLRPMSKQASSPLESSCFTMAPFFSWLENDRFSFANKKVQLKTNGGSDIQRRTMHGFAWQQQWKVLSCSQQRLILEVVIDDSSWPWLHRVQQDISLTEKGLIWTVSVHNLSDTVMPLGLGFHPFFENPDNVCLKAQCSAMHTMSAQSLPESVDEQDSALLAMRYGSELPRGYDNVFQGFGGEFTLVWPDKVLSVESSEELTFLTLYSPHNSRFFCVEPVSHTTNAFNLKDTDWSETGFRTLAPDASLTGRMCFYPQ</sequence>
<evidence type="ECO:0000313" key="2">
    <source>
        <dbReference type="Proteomes" id="UP000254326"/>
    </source>
</evidence>
<dbReference type="InterPro" id="IPR011013">
    <property type="entry name" value="Gal_mutarotase_sf_dom"/>
</dbReference>
<dbReference type="GO" id="GO:0030246">
    <property type="term" value="F:carbohydrate binding"/>
    <property type="evidence" value="ECO:0007669"/>
    <property type="project" value="InterPro"/>
</dbReference>
<dbReference type="Gene3D" id="2.70.98.10">
    <property type="match status" value="1"/>
</dbReference>
<dbReference type="EMBL" id="QKRA01000003">
    <property type="protein sequence ID" value="RDL44555.1"/>
    <property type="molecule type" value="Genomic_DNA"/>
</dbReference>
<name>A0A370U9W5_9GAMM</name>
<organism evidence="1 2">
    <name type="scientific">Marinomonas piezotolerans</name>
    <dbReference type="NCBI Taxonomy" id="2213058"/>
    <lineage>
        <taxon>Bacteria</taxon>
        <taxon>Pseudomonadati</taxon>
        <taxon>Pseudomonadota</taxon>
        <taxon>Gammaproteobacteria</taxon>
        <taxon>Oceanospirillales</taxon>
        <taxon>Oceanospirillaceae</taxon>
        <taxon>Marinomonas</taxon>
    </lineage>
</organism>
<proteinExistence type="predicted"/>